<organism evidence="5 6">
    <name type="scientific">Microlunatus parietis</name>
    <dbReference type="NCBI Taxonomy" id="682979"/>
    <lineage>
        <taxon>Bacteria</taxon>
        <taxon>Bacillati</taxon>
        <taxon>Actinomycetota</taxon>
        <taxon>Actinomycetes</taxon>
        <taxon>Propionibacteriales</taxon>
        <taxon>Propionibacteriaceae</taxon>
        <taxon>Microlunatus</taxon>
    </lineage>
</organism>
<evidence type="ECO:0000256" key="1">
    <source>
        <dbReference type="ARBA" id="ARBA00007228"/>
    </source>
</evidence>
<dbReference type="Pfam" id="PF00588">
    <property type="entry name" value="SpoU_methylase"/>
    <property type="match status" value="1"/>
</dbReference>
<gene>
    <name evidence="5" type="ORF">BKA15_000062</name>
</gene>
<dbReference type="Gene3D" id="3.30.1330.30">
    <property type="match status" value="1"/>
</dbReference>
<dbReference type="PANTHER" id="PTHR46429:SF1">
    <property type="entry name" value="23S RRNA (GUANOSINE-2'-O-)-METHYLTRANSFERASE RLMB"/>
    <property type="match status" value="1"/>
</dbReference>
<comment type="similarity">
    <text evidence="1">Belongs to the class IV-like SAM-binding methyltransferase superfamily. RNA methyltransferase TrmH family.</text>
</comment>
<keyword evidence="3 5" id="KW-0808">Transferase</keyword>
<evidence type="ECO:0000313" key="6">
    <source>
        <dbReference type="Proteomes" id="UP000569914"/>
    </source>
</evidence>
<dbReference type="Gene3D" id="3.40.1280.10">
    <property type="match status" value="1"/>
</dbReference>
<dbReference type="InterPro" id="IPR001537">
    <property type="entry name" value="SpoU_MeTrfase"/>
</dbReference>
<dbReference type="InterPro" id="IPR004441">
    <property type="entry name" value="rRNA_MeTrfase_TrmH"/>
</dbReference>
<reference evidence="5 6" key="1">
    <citation type="submission" date="2020-07" db="EMBL/GenBank/DDBJ databases">
        <title>Sequencing the genomes of 1000 actinobacteria strains.</title>
        <authorList>
            <person name="Klenk H.-P."/>
        </authorList>
    </citation>
    <scope>NUCLEOTIDE SEQUENCE [LARGE SCALE GENOMIC DNA]</scope>
    <source>
        <strain evidence="5 6">DSM 22083</strain>
    </source>
</reference>
<dbReference type="InterPro" id="IPR029064">
    <property type="entry name" value="Ribosomal_eL30-like_sf"/>
</dbReference>
<sequence>MPRADSPKDRFITVYGHRPVQAALDDPGLAIDKVMIADGERGPAARQIESTARDRGVEVQRAPAHRIKLLSGNGKHDNGVLADVIAPGMRTLAAALDGPDRPSRILLLDGVRTPSNVGMILRTATAAGLDGIVVPHRGVASIDPLVIKASAGVAFRAPVLRSGTAAEAARQLRDAGFQLVGLAASGDHSIFTVELGPAVALVLGSETDGVTPHVAELITDWVTIPMPGPVESLNVASAAAVACFELVRRSTAP</sequence>
<proteinExistence type="inferred from homology"/>
<dbReference type="Proteomes" id="UP000569914">
    <property type="component" value="Unassembled WGS sequence"/>
</dbReference>
<accession>A0A7Y9I1X2</accession>
<dbReference type="AlphaFoldDB" id="A0A7Y9I1X2"/>
<dbReference type="SMART" id="SM00967">
    <property type="entry name" value="SpoU_sub_bind"/>
    <property type="match status" value="1"/>
</dbReference>
<dbReference type="RefSeq" id="WP_179747616.1">
    <property type="nucleotide sequence ID" value="NZ_JACCBU010000001.1"/>
</dbReference>
<dbReference type="InterPro" id="IPR029028">
    <property type="entry name" value="Alpha/beta_knot_MTases"/>
</dbReference>
<feature type="domain" description="RNA 2-O ribose methyltransferase substrate binding" evidence="4">
    <location>
        <begin position="13"/>
        <end position="90"/>
    </location>
</feature>
<comment type="caution">
    <text evidence="5">The sequence shown here is derived from an EMBL/GenBank/DDBJ whole genome shotgun (WGS) entry which is preliminary data.</text>
</comment>
<dbReference type="SUPFAM" id="SSF75217">
    <property type="entry name" value="alpha/beta knot"/>
    <property type="match status" value="1"/>
</dbReference>
<keyword evidence="2 5" id="KW-0489">Methyltransferase</keyword>
<protein>
    <submittedName>
        <fullName evidence="5">23S rRNA (Guanosine2251-2'-O)-methyltransferase</fullName>
        <ecNumber evidence="5">2.1.1.185</ecNumber>
    </submittedName>
</protein>
<dbReference type="EC" id="2.1.1.185" evidence="5"/>
<dbReference type="EMBL" id="JACCBU010000001">
    <property type="protein sequence ID" value="NYE68733.1"/>
    <property type="molecule type" value="Genomic_DNA"/>
</dbReference>
<evidence type="ECO:0000256" key="2">
    <source>
        <dbReference type="ARBA" id="ARBA00022603"/>
    </source>
</evidence>
<keyword evidence="6" id="KW-1185">Reference proteome</keyword>
<evidence type="ECO:0000256" key="3">
    <source>
        <dbReference type="ARBA" id="ARBA00022679"/>
    </source>
</evidence>
<name>A0A7Y9I1X2_9ACTN</name>
<dbReference type="GO" id="GO:0008173">
    <property type="term" value="F:RNA methyltransferase activity"/>
    <property type="evidence" value="ECO:0007669"/>
    <property type="project" value="InterPro"/>
</dbReference>
<dbReference type="CDD" id="cd18095">
    <property type="entry name" value="SpoU-like_rRNA-MTase"/>
    <property type="match status" value="1"/>
</dbReference>
<dbReference type="SUPFAM" id="SSF55315">
    <property type="entry name" value="L30e-like"/>
    <property type="match status" value="1"/>
</dbReference>
<evidence type="ECO:0000259" key="4">
    <source>
        <dbReference type="SMART" id="SM00967"/>
    </source>
</evidence>
<dbReference type="PANTHER" id="PTHR46429">
    <property type="entry name" value="23S RRNA (GUANOSINE-2'-O-)-METHYLTRANSFERASE RLMB"/>
    <property type="match status" value="1"/>
</dbReference>
<dbReference type="GO" id="GO:0005829">
    <property type="term" value="C:cytosol"/>
    <property type="evidence" value="ECO:0007669"/>
    <property type="project" value="TreeGrafter"/>
</dbReference>
<dbReference type="InterPro" id="IPR029026">
    <property type="entry name" value="tRNA_m1G_MTases_N"/>
</dbReference>
<dbReference type="Pfam" id="PF08032">
    <property type="entry name" value="SpoU_sub_bind"/>
    <property type="match status" value="1"/>
</dbReference>
<dbReference type="GO" id="GO:0006396">
    <property type="term" value="P:RNA processing"/>
    <property type="evidence" value="ECO:0007669"/>
    <property type="project" value="InterPro"/>
</dbReference>
<dbReference type="GO" id="GO:0032259">
    <property type="term" value="P:methylation"/>
    <property type="evidence" value="ECO:0007669"/>
    <property type="project" value="UniProtKB-KW"/>
</dbReference>
<evidence type="ECO:0000313" key="5">
    <source>
        <dbReference type="EMBL" id="NYE68733.1"/>
    </source>
</evidence>
<dbReference type="InterPro" id="IPR013123">
    <property type="entry name" value="SpoU_subst-bd"/>
</dbReference>
<dbReference type="GO" id="GO:0003723">
    <property type="term" value="F:RNA binding"/>
    <property type="evidence" value="ECO:0007669"/>
    <property type="project" value="InterPro"/>
</dbReference>